<dbReference type="PANTHER" id="PTHR43682">
    <property type="entry name" value="LACTATE UTILIZATION PROTEIN C"/>
    <property type="match status" value="1"/>
</dbReference>
<name>A0A6S6UD67_9GAMM</name>
<protein>
    <recommendedName>
        <fullName evidence="1">LUD domain-containing protein</fullName>
    </recommendedName>
</protein>
<dbReference type="InterPro" id="IPR024185">
    <property type="entry name" value="FTHF_cligase-like_sf"/>
</dbReference>
<dbReference type="InterPro" id="IPR003741">
    <property type="entry name" value="LUD_dom"/>
</dbReference>
<sequence length="215" mass="24547">MSDAKQQILNRLRAPERPVVDMMGRDYLSQFDWSVEERIQRFTEKMEAVRAEVHHSNRKSWRELVSELCRKKGLNNLLLSPETEWGQAIMEQPEQFPTLKHYDRDIEEWKEEIFHETDGALSSTLGGIAETGTLILWPSTHEPRMMTLVPPVHIAILEVDKLFTTFAEAVKEQQWTETGMPTNALLISGPSKSADIAQVLAYGVHGPKELVVVLV</sequence>
<proteinExistence type="predicted"/>
<gene>
    <name evidence="2" type="ORF">HELGO_WM23539</name>
</gene>
<reference evidence="2" key="1">
    <citation type="submission" date="2020-01" db="EMBL/GenBank/DDBJ databases">
        <authorList>
            <person name="Meier V. D."/>
            <person name="Meier V D."/>
        </authorList>
    </citation>
    <scope>NUCLEOTIDE SEQUENCE</scope>
    <source>
        <strain evidence="2">HLG_WM_MAG_09</strain>
    </source>
</reference>
<evidence type="ECO:0000259" key="1">
    <source>
        <dbReference type="Pfam" id="PF02589"/>
    </source>
</evidence>
<dbReference type="SUPFAM" id="SSF100950">
    <property type="entry name" value="NagB/RpiA/CoA transferase-like"/>
    <property type="match status" value="1"/>
</dbReference>
<dbReference type="EMBL" id="CACVAT010000552">
    <property type="protein sequence ID" value="CAA6829859.1"/>
    <property type="molecule type" value="Genomic_DNA"/>
</dbReference>
<dbReference type="PANTHER" id="PTHR43682:SF1">
    <property type="entry name" value="LACTATE UTILIZATION PROTEIN C"/>
    <property type="match status" value="1"/>
</dbReference>
<dbReference type="InterPro" id="IPR037171">
    <property type="entry name" value="NagB/RpiA_transferase-like"/>
</dbReference>
<organism evidence="2">
    <name type="scientific">uncultured Thiotrichaceae bacterium</name>
    <dbReference type="NCBI Taxonomy" id="298394"/>
    <lineage>
        <taxon>Bacteria</taxon>
        <taxon>Pseudomonadati</taxon>
        <taxon>Pseudomonadota</taxon>
        <taxon>Gammaproteobacteria</taxon>
        <taxon>Thiotrichales</taxon>
        <taxon>Thiotrichaceae</taxon>
        <taxon>environmental samples</taxon>
    </lineage>
</organism>
<dbReference type="AlphaFoldDB" id="A0A6S6UD67"/>
<feature type="domain" description="LUD" evidence="1">
    <location>
        <begin position="39"/>
        <end position="215"/>
    </location>
</feature>
<evidence type="ECO:0000313" key="2">
    <source>
        <dbReference type="EMBL" id="CAA6829859.1"/>
    </source>
</evidence>
<dbReference type="Pfam" id="PF02589">
    <property type="entry name" value="LUD_dom"/>
    <property type="match status" value="1"/>
</dbReference>
<dbReference type="Gene3D" id="3.40.50.10420">
    <property type="entry name" value="NagB/RpiA/CoA transferase-like"/>
    <property type="match status" value="1"/>
</dbReference>
<accession>A0A6S6UD67</accession>